<feature type="binding site" evidence="3">
    <location>
        <position position="209"/>
    </location>
    <ligand>
        <name>Zn(2+)</name>
        <dbReference type="ChEBI" id="CHEBI:29105"/>
    </ligand>
</feature>
<name>A0A444J6P7_9BACT</name>
<dbReference type="SUPFAM" id="SSF82282">
    <property type="entry name" value="Homocysteine S-methyltransferase"/>
    <property type="match status" value="1"/>
</dbReference>
<dbReference type="PANTHER" id="PTHR11103">
    <property type="entry name" value="SLR1189 PROTEIN"/>
    <property type="match status" value="1"/>
</dbReference>
<evidence type="ECO:0000313" key="6">
    <source>
        <dbReference type="EMBL" id="RWX48752.1"/>
    </source>
</evidence>
<dbReference type="InterPro" id="IPR003726">
    <property type="entry name" value="HCY_dom"/>
</dbReference>
<dbReference type="AlphaFoldDB" id="A0A444J6P7"/>
<organism evidence="6 7">
    <name type="scientific">Candidatus Electrothrix communis</name>
    <dbReference type="NCBI Taxonomy" id="1859133"/>
    <lineage>
        <taxon>Bacteria</taxon>
        <taxon>Pseudomonadati</taxon>
        <taxon>Thermodesulfobacteriota</taxon>
        <taxon>Desulfobulbia</taxon>
        <taxon>Desulfobulbales</taxon>
        <taxon>Desulfobulbaceae</taxon>
        <taxon>Candidatus Electrothrix</taxon>
    </lineage>
</organism>
<feature type="domain" description="Hcy-binding" evidence="5">
    <location>
        <begin position="2"/>
        <end position="244"/>
    </location>
</feature>
<keyword evidence="7" id="KW-1185">Reference proteome</keyword>
<dbReference type="Proteomes" id="UP000288086">
    <property type="component" value="Unassembled WGS sequence"/>
</dbReference>
<reference evidence="6 7" key="1">
    <citation type="submission" date="2017-01" db="EMBL/GenBank/DDBJ databases">
        <title>The cable genome- insights into the physiology and evolution of filamentous bacteria capable of sulfide oxidation via long distance electron transfer.</title>
        <authorList>
            <person name="Schreiber L."/>
            <person name="Bjerg J.T."/>
            <person name="Boggild A."/>
            <person name="Van De Vossenberg J."/>
            <person name="Meysman F."/>
            <person name="Nielsen L.P."/>
            <person name="Schramm A."/>
            <person name="Kjeldsen K.U."/>
        </authorList>
    </citation>
    <scope>NUCLEOTIDE SEQUENCE [LARGE SCALE GENOMIC DNA]</scope>
    <source>
        <strain evidence="6">A1</strain>
    </source>
</reference>
<gene>
    <name evidence="6" type="ORF">VT98_11132</name>
</gene>
<dbReference type="InterPro" id="IPR017226">
    <property type="entry name" value="BHMT-like"/>
</dbReference>
<dbReference type="PIRSF" id="PIRSF037505">
    <property type="entry name" value="Betaine_HMT"/>
    <property type="match status" value="1"/>
</dbReference>
<sequence>MKPPFIEYVRNHVVLGDGALGSYLFERGVERGRNLDLLNVQAPDIIFNAHEEYIRAGSQLIETNTFGANRFNLRESGAEERVEEINRAGAEIAVKAAGHQVYVAGSMGPSGIIFPRDEEEFTPDDLRESFRAQVRGLAEGGVDVLIIETFPSLDEVLLAIEVARSEAPELPVIGQMVYPARGTTVRGDDALSCGRAMIKAGAAMVGTNCGRGIDAMVSAIGRMSILQGRGFLFLPFPMPECRSR</sequence>
<keyword evidence="1 6" id="KW-0489">Methyltransferase</keyword>
<keyword evidence="3" id="KW-0862">Zinc</keyword>
<accession>A0A444J6P7</accession>
<dbReference type="PANTHER" id="PTHR11103:SF18">
    <property type="entry name" value="SLR1189 PROTEIN"/>
    <property type="match status" value="1"/>
</dbReference>
<dbReference type="PROSITE" id="PS50970">
    <property type="entry name" value="HCY"/>
    <property type="match status" value="1"/>
</dbReference>
<dbReference type="GO" id="GO:0009086">
    <property type="term" value="P:methionine biosynthetic process"/>
    <property type="evidence" value="ECO:0007669"/>
    <property type="project" value="InterPro"/>
</dbReference>
<evidence type="ECO:0000259" key="5">
    <source>
        <dbReference type="PROSITE" id="PS50970"/>
    </source>
</evidence>
<evidence type="ECO:0000256" key="1">
    <source>
        <dbReference type="ARBA" id="ARBA00022603"/>
    </source>
</evidence>
<keyword evidence="2 6" id="KW-0808">Transferase</keyword>
<evidence type="ECO:0000313" key="7">
    <source>
        <dbReference type="Proteomes" id="UP000288086"/>
    </source>
</evidence>
<dbReference type="InterPro" id="IPR036589">
    <property type="entry name" value="HCY_dom_sf"/>
</dbReference>
<dbReference type="Gene3D" id="3.20.20.330">
    <property type="entry name" value="Homocysteine-binding-like domain"/>
    <property type="match status" value="1"/>
</dbReference>
<dbReference type="Pfam" id="PF02574">
    <property type="entry name" value="S-methyl_trans"/>
    <property type="match status" value="1"/>
</dbReference>
<proteinExistence type="predicted"/>
<protein>
    <submittedName>
        <fullName evidence="6">Methionine synthase I (Cobalamin-dependent), methyltransferase domain</fullName>
        <ecNumber evidence="6">2.1.1.10</ecNumber>
    </submittedName>
</protein>
<dbReference type="EC" id="2.1.1.10" evidence="6"/>
<comment type="cofactor">
    <cofactor evidence="3">
        <name>Zn(2+)</name>
        <dbReference type="ChEBI" id="CHEBI:29105"/>
    </cofactor>
    <text evidence="3">Binds 1 zinc ion per subunit.</text>
</comment>
<dbReference type="GO" id="GO:0032259">
    <property type="term" value="P:methylation"/>
    <property type="evidence" value="ECO:0007669"/>
    <property type="project" value="UniProtKB-KW"/>
</dbReference>
<evidence type="ECO:0000256" key="3">
    <source>
        <dbReference type="PIRSR" id="PIRSR037505-2"/>
    </source>
</evidence>
<comment type="caution">
    <text evidence="4">Lacks conserved residue(s) required for the propagation of feature annotation.</text>
</comment>
<dbReference type="GO" id="GO:0008270">
    <property type="term" value="F:zinc ion binding"/>
    <property type="evidence" value="ECO:0007669"/>
    <property type="project" value="InterPro"/>
</dbReference>
<evidence type="ECO:0000256" key="4">
    <source>
        <dbReference type="PROSITE-ProRule" id="PRU00333"/>
    </source>
</evidence>
<dbReference type="EMBL" id="MTKP01000113">
    <property type="protein sequence ID" value="RWX48752.1"/>
    <property type="molecule type" value="Genomic_DNA"/>
</dbReference>
<dbReference type="GO" id="GO:0008168">
    <property type="term" value="F:methyltransferase activity"/>
    <property type="evidence" value="ECO:0007669"/>
    <property type="project" value="UniProtKB-KW"/>
</dbReference>
<keyword evidence="3" id="KW-0479">Metal-binding</keyword>
<evidence type="ECO:0000256" key="2">
    <source>
        <dbReference type="ARBA" id="ARBA00022679"/>
    </source>
</evidence>
<comment type="caution">
    <text evidence="6">The sequence shown here is derived from an EMBL/GenBank/DDBJ whole genome shotgun (WGS) entry which is preliminary data.</text>
</comment>